<feature type="non-terminal residue" evidence="1">
    <location>
        <position position="1"/>
    </location>
</feature>
<accession>A0A4P9ZAJ6</accession>
<keyword evidence="2" id="KW-1185">Reference proteome</keyword>
<feature type="non-terminal residue" evidence="1">
    <location>
        <position position="220"/>
    </location>
</feature>
<dbReference type="EMBL" id="ML004514">
    <property type="protein sequence ID" value="RKP29071.1"/>
    <property type="molecule type" value="Genomic_DNA"/>
</dbReference>
<evidence type="ECO:0000313" key="1">
    <source>
        <dbReference type="EMBL" id="RKP29071.1"/>
    </source>
</evidence>
<name>A0A4P9ZAJ6_9ASCO</name>
<sequence length="220" mass="24850">RSKLESDESRKDDTIDPVEKLLGLTSQDTHILLNIDDAHAYQSCSATPYDLSYNFAKVLNDNLQSYYSLFSKSQMEIHNDHSLFAVLNKPRVTPTSARPKTLRNIQVPFFKNVNFNGSPNFGSKIEDYINYKDICEESNDPKHDHSVASAPPNPSTPLYTFPRNMSFHYRKNDGLNLSLTDEQSTPGLNNGRPILNARSILSGQASETLGPAKFMIREFF</sequence>
<evidence type="ECO:0000313" key="2">
    <source>
        <dbReference type="Proteomes" id="UP000268321"/>
    </source>
</evidence>
<proteinExistence type="predicted"/>
<dbReference type="AlphaFoldDB" id="A0A4P9ZAJ6"/>
<reference evidence="2" key="1">
    <citation type="journal article" date="2018" name="Nat. Microbiol.">
        <title>Leveraging single-cell genomics to expand the fungal tree of life.</title>
        <authorList>
            <person name="Ahrendt S.R."/>
            <person name="Quandt C.A."/>
            <person name="Ciobanu D."/>
            <person name="Clum A."/>
            <person name="Salamov A."/>
            <person name="Andreopoulos B."/>
            <person name="Cheng J.F."/>
            <person name="Woyke T."/>
            <person name="Pelin A."/>
            <person name="Henrissat B."/>
            <person name="Reynolds N.K."/>
            <person name="Benny G.L."/>
            <person name="Smith M.E."/>
            <person name="James T.Y."/>
            <person name="Grigoriev I.V."/>
        </authorList>
    </citation>
    <scope>NUCLEOTIDE SEQUENCE [LARGE SCALE GENOMIC DNA]</scope>
    <source>
        <strain evidence="2">Baker2002</strain>
    </source>
</reference>
<protein>
    <submittedName>
        <fullName evidence="1">Uncharacterized protein</fullName>
    </submittedName>
</protein>
<organism evidence="1 2">
    <name type="scientific">Metschnikowia bicuspidata</name>
    <dbReference type="NCBI Taxonomy" id="27322"/>
    <lineage>
        <taxon>Eukaryota</taxon>
        <taxon>Fungi</taxon>
        <taxon>Dikarya</taxon>
        <taxon>Ascomycota</taxon>
        <taxon>Saccharomycotina</taxon>
        <taxon>Pichiomycetes</taxon>
        <taxon>Metschnikowiaceae</taxon>
        <taxon>Metschnikowia</taxon>
    </lineage>
</organism>
<dbReference type="Proteomes" id="UP000268321">
    <property type="component" value="Unassembled WGS sequence"/>
</dbReference>
<gene>
    <name evidence="1" type="ORF">METBISCDRAFT_3988</name>
</gene>
<dbReference type="OrthoDB" id="3980909at2759"/>